<comment type="caution">
    <text evidence="3">The sequence shown here is derived from an EMBL/GenBank/DDBJ whole genome shotgun (WGS) entry which is preliminary data.</text>
</comment>
<protein>
    <submittedName>
        <fullName evidence="3">Recombinase family protein</fullName>
    </submittedName>
</protein>
<feature type="domain" description="Resolvase/invertase-type recombinase catalytic" evidence="2">
    <location>
        <begin position="1"/>
        <end position="112"/>
    </location>
</feature>
<keyword evidence="4" id="KW-1185">Reference proteome</keyword>
<reference evidence="3 4" key="1">
    <citation type="submission" date="2019-03" db="EMBL/GenBank/DDBJ databases">
        <authorList>
            <person name="Yang Y."/>
        </authorList>
    </citation>
    <scope>NUCLEOTIDE SEQUENCE [LARGE SCALE GENOMIC DNA]</scope>
    <source>
        <strain evidence="3 4">ASL-1</strain>
    </source>
</reference>
<dbReference type="InterPro" id="IPR006119">
    <property type="entry name" value="Resolv_N"/>
</dbReference>
<evidence type="ECO:0000313" key="4">
    <source>
        <dbReference type="Proteomes" id="UP000297776"/>
    </source>
</evidence>
<evidence type="ECO:0000259" key="2">
    <source>
        <dbReference type="PROSITE" id="PS51736"/>
    </source>
</evidence>
<sequence>MSLWELTKQIRYVGLKSRNQTAELDKDGIVIYKDKLVVSKIDRLARSTLDLQMIASELKDRKIGLVFIKENIDFSTPSGELMFTMLGAIGQFERTLIKERTAEGRERAKLKGKHMGRPSKPKKNIERAMVLYNERAHNGMSVNDISKLTDVPRSTIYAEIKKKKVAGQSSDEW</sequence>
<dbReference type="Gene3D" id="1.10.10.60">
    <property type="entry name" value="Homeodomain-like"/>
    <property type="match status" value="1"/>
</dbReference>
<evidence type="ECO:0000256" key="1">
    <source>
        <dbReference type="ARBA" id="ARBA00009913"/>
    </source>
</evidence>
<dbReference type="SMART" id="SM00857">
    <property type="entry name" value="Resolvase"/>
    <property type="match status" value="1"/>
</dbReference>
<dbReference type="EMBL" id="SORX01000001">
    <property type="protein sequence ID" value="TFE03848.1"/>
    <property type="molecule type" value="Genomic_DNA"/>
</dbReference>
<dbReference type="InterPro" id="IPR050639">
    <property type="entry name" value="SSR_resolvase"/>
</dbReference>
<dbReference type="GO" id="GO:0000150">
    <property type="term" value="F:DNA strand exchange activity"/>
    <property type="evidence" value="ECO:0007669"/>
    <property type="project" value="InterPro"/>
</dbReference>
<dbReference type="Proteomes" id="UP000297776">
    <property type="component" value="Unassembled WGS sequence"/>
</dbReference>
<dbReference type="Gene3D" id="3.40.50.1390">
    <property type="entry name" value="Resolvase, N-terminal catalytic domain"/>
    <property type="match status" value="1"/>
</dbReference>
<gene>
    <name evidence="3" type="ORF">E2626_00540</name>
</gene>
<evidence type="ECO:0000313" key="3">
    <source>
        <dbReference type="EMBL" id="TFE03848.1"/>
    </source>
</evidence>
<name>A0A4Y8LLC1_9BACL</name>
<dbReference type="Pfam" id="PF00239">
    <property type="entry name" value="Resolvase"/>
    <property type="match status" value="1"/>
</dbReference>
<proteinExistence type="inferred from homology"/>
<dbReference type="GO" id="GO:0003677">
    <property type="term" value="F:DNA binding"/>
    <property type="evidence" value="ECO:0007669"/>
    <property type="project" value="InterPro"/>
</dbReference>
<dbReference type="PANTHER" id="PTHR30461">
    <property type="entry name" value="DNA-INVERTASE FROM LAMBDOID PROPHAGE"/>
    <property type="match status" value="1"/>
</dbReference>
<dbReference type="AlphaFoldDB" id="A0A4Y8LLC1"/>
<accession>A0A4Y8LLC1</accession>
<organism evidence="3 4">
    <name type="scientific">Jeotgalibacillus salarius</name>
    <dbReference type="NCBI Taxonomy" id="546023"/>
    <lineage>
        <taxon>Bacteria</taxon>
        <taxon>Bacillati</taxon>
        <taxon>Bacillota</taxon>
        <taxon>Bacilli</taxon>
        <taxon>Bacillales</taxon>
        <taxon>Caryophanaceae</taxon>
        <taxon>Jeotgalibacillus</taxon>
    </lineage>
</organism>
<dbReference type="InterPro" id="IPR036162">
    <property type="entry name" value="Resolvase-like_N_sf"/>
</dbReference>
<dbReference type="SUPFAM" id="SSF53041">
    <property type="entry name" value="Resolvase-like"/>
    <property type="match status" value="1"/>
</dbReference>
<dbReference type="OrthoDB" id="9797501at2"/>
<dbReference type="PANTHER" id="PTHR30461:SF26">
    <property type="entry name" value="RESOLVASE HOMOLOG YNEB"/>
    <property type="match status" value="1"/>
</dbReference>
<dbReference type="PROSITE" id="PS51736">
    <property type="entry name" value="RECOMBINASES_3"/>
    <property type="match status" value="1"/>
</dbReference>
<comment type="similarity">
    <text evidence="1">Belongs to the site-specific recombinase resolvase family.</text>
</comment>
<dbReference type="CDD" id="cd03768">
    <property type="entry name" value="SR_ResInv"/>
    <property type="match status" value="1"/>
</dbReference>